<keyword evidence="3" id="KW-1185">Reference proteome</keyword>
<dbReference type="PANTHER" id="PTHR34610">
    <property type="entry name" value="SSL7007 PROTEIN"/>
    <property type="match status" value="1"/>
</dbReference>
<dbReference type="SUPFAM" id="SSF88723">
    <property type="entry name" value="PIN domain-like"/>
    <property type="match status" value="1"/>
</dbReference>
<accession>A0A1S9PCK0</accession>
<dbReference type="RefSeq" id="WP_078349421.1">
    <property type="nucleotide sequence ID" value="NZ_MBTF01000023.1"/>
</dbReference>
<dbReference type="InterPro" id="IPR002716">
    <property type="entry name" value="PIN_dom"/>
</dbReference>
<dbReference type="PANTHER" id="PTHR34610:SF3">
    <property type="entry name" value="SSL7007 PROTEIN"/>
    <property type="match status" value="1"/>
</dbReference>
<dbReference type="Gene3D" id="3.40.50.1010">
    <property type="entry name" value="5'-nuclease"/>
    <property type="match status" value="1"/>
</dbReference>
<protein>
    <submittedName>
        <fullName evidence="2">Putative toxin-antitoxin system toxin component, PIN family</fullName>
    </submittedName>
</protein>
<evidence type="ECO:0000313" key="2">
    <source>
        <dbReference type="EMBL" id="OOQ58714.1"/>
    </source>
</evidence>
<evidence type="ECO:0000313" key="3">
    <source>
        <dbReference type="Proteomes" id="UP000189739"/>
    </source>
</evidence>
<name>A0A1S9PCK0_9SPHI</name>
<sequence length="141" mass="16405">MQKVNKLIVVLDTNILLVSISSRSKYHWLYQALLNNEFQIAISPEILLEYEEKISEHWNNDVALNVSRSLTELHNVLLINVYYNLNLITADLDDNKFVDCAFAANADYIVTQDHHFNVVKNVEFPRIPIMDIHQFKQALGY</sequence>
<dbReference type="Proteomes" id="UP000189739">
    <property type="component" value="Unassembled WGS sequence"/>
</dbReference>
<dbReference type="AlphaFoldDB" id="A0A1S9PCK0"/>
<dbReference type="NCBIfam" id="TIGR00305">
    <property type="entry name" value="putative toxin-antitoxin system toxin component, PIN family"/>
    <property type="match status" value="1"/>
</dbReference>
<dbReference type="InterPro" id="IPR029060">
    <property type="entry name" value="PIN-like_dom_sf"/>
</dbReference>
<comment type="caution">
    <text evidence="2">The sequence shown here is derived from an EMBL/GenBank/DDBJ whole genome shotgun (WGS) entry which is preliminary data.</text>
</comment>
<evidence type="ECO:0000259" key="1">
    <source>
        <dbReference type="SMART" id="SM00670"/>
    </source>
</evidence>
<organism evidence="2 3">
    <name type="scientific">Mucilaginibacter pedocola</name>
    <dbReference type="NCBI Taxonomy" id="1792845"/>
    <lineage>
        <taxon>Bacteria</taxon>
        <taxon>Pseudomonadati</taxon>
        <taxon>Bacteroidota</taxon>
        <taxon>Sphingobacteriia</taxon>
        <taxon>Sphingobacteriales</taxon>
        <taxon>Sphingobacteriaceae</taxon>
        <taxon>Mucilaginibacter</taxon>
    </lineage>
</organism>
<reference evidence="2 3" key="1">
    <citation type="submission" date="2016-07" db="EMBL/GenBank/DDBJ databases">
        <title>Genomic analysis of zinc-resistant bacterium Mucilaginibacter pedocola TBZ30.</title>
        <authorList>
            <person name="Huang J."/>
            <person name="Tang J."/>
        </authorList>
    </citation>
    <scope>NUCLEOTIDE SEQUENCE [LARGE SCALE GENOMIC DNA]</scope>
    <source>
        <strain evidence="2 3">TBZ30</strain>
    </source>
</reference>
<dbReference type="Pfam" id="PF13470">
    <property type="entry name" value="PIN_3"/>
    <property type="match status" value="1"/>
</dbReference>
<dbReference type="STRING" id="1792845.BC343_08610"/>
<dbReference type="InterPro" id="IPR002850">
    <property type="entry name" value="PIN_toxin-like"/>
</dbReference>
<dbReference type="OrthoDB" id="9802590at2"/>
<dbReference type="EMBL" id="MBTF01000023">
    <property type="protein sequence ID" value="OOQ58714.1"/>
    <property type="molecule type" value="Genomic_DNA"/>
</dbReference>
<gene>
    <name evidence="2" type="ORF">BC343_08610</name>
</gene>
<proteinExistence type="predicted"/>
<feature type="domain" description="PIN" evidence="1">
    <location>
        <begin position="7"/>
        <end position="118"/>
    </location>
</feature>
<dbReference type="SMART" id="SM00670">
    <property type="entry name" value="PINc"/>
    <property type="match status" value="1"/>
</dbReference>